<dbReference type="InterPro" id="IPR043128">
    <property type="entry name" value="Rev_trsase/Diguanyl_cyclase"/>
</dbReference>
<dbReference type="SUPFAM" id="SSF56672">
    <property type="entry name" value="DNA/RNA polymerases"/>
    <property type="match status" value="1"/>
</dbReference>
<dbReference type="PANTHER" id="PTHR24559">
    <property type="entry name" value="TRANSPOSON TY3-I GAG-POL POLYPROTEIN"/>
    <property type="match status" value="1"/>
</dbReference>
<dbReference type="AlphaFoldDB" id="A0AAV7QIR6"/>
<dbReference type="EMBL" id="JANPWB010000010">
    <property type="protein sequence ID" value="KAJ1139372.1"/>
    <property type="molecule type" value="Genomic_DNA"/>
</dbReference>
<comment type="caution">
    <text evidence="1">The sequence shown here is derived from an EMBL/GenBank/DDBJ whole genome shotgun (WGS) entry which is preliminary data.</text>
</comment>
<protein>
    <recommendedName>
        <fullName evidence="3">Reverse transcriptase domain-containing protein</fullName>
    </recommendedName>
</protein>
<sequence length="226" mass="25580">MYSVTCRFRSLVQENLEASQEDLKCWYDQNATLVEFQPGQKVWVMAPVETGALQDKWTGPFEVVEHKSEVTYLVSKEPFKGVTHLCTHDVDTGDSRPIIQKVYRMTDRVRACIKDEISKMLALRVIQHSISPWASPVVLVPKAAAPGATPELRFFVDYRGLNAVSKIDAHLITRADELIDRLGAAKYLNTLDLTSGYWQIALTEGAKERSEFSTPDGHFQFKVMPF</sequence>
<keyword evidence="2" id="KW-1185">Reference proteome</keyword>
<dbReference type="Proteomes" id="UP001066276">
    <property type="component" value="Chromosome 6"/>
</dbReference>
<dbReference type="InterPro" id="IPR043502">
    <property type="entry name" value="DNA/RNA_pol_sf"/>
</dbReference>
<name>A0AAV7QIR6_PLEWA</name>
<proteinExistence type="predicted"/>
<evidence type="ECO:0000313" key="1">
    <source>
        <dbReference type="EMBL" id="KAJ1139372.1"/>
    </source>
</evidence>
<dbReference type="Gene3D" id="3.30.70.270">
    <property type="match status" value="1"/>
</dbReference>
<accession>A0AAV7QIR6</accession>
<evidence type="ECO:0008006" key="3">
    <source>
        <dbReference type="Google" id="ProtNLM"/>
    </source>
</evidence>
<reference evidence="1" key="1">
    <citation type="journal article" date="2022" name="bioRxiv">
        <title>Sequencing and chromosome-scale assembly of the giantPleurodeles waltlgenome.</title>
        <authorList>
            <person name="Brown T."/>
            <person name="Elewa A."/>
            <person name="Iarovenko S."/>
            <person name="Subramanian E."/>
            <person name="Araus A.J."/>
            <person name="Petzold A."/>
            <person name="Susuki M."/>
            <person name="Suzuki K.-i.T."/>
            <person name="Hayashi T."/>
            <person name="Toyoda A."/>
            <person name="Oliveira C."/>
            <person name="Osipova E."/>
            <person name="Leigh N.D."/>
            <person name="Simon A."/>
            <person name="Yun M.H."/>
        </authorList>
    </citation>
    <scope>NUCLEOTIDE SEQUENCE</scope>
    <source>
        <strain evidence="1">20211129_DDA</strain>
        <tissue evidence="1">Liver</tissue>
    </source>
</reference>
<dbReference type="Gene3D" id="3.10.10.10">
    <property type="entry name" value="HIV Type 1 Reverse Transcriptase, subunit A, domain 1"/>
    <property type="match status" value="1"/>
</dbReference>
<organism evidence="1 2">
    <name type="scientific">Pleurodeles waltl</name>
    <name type="common">Iberian ribbed newt</name>
    <dbReference type="NCBI Taxonomy" id="8319"/>
    <lineage>
        <taxon>Eukaryota</taxon>
        <taxon>Metazoa</taxon>
        <taxon>Chordata</taxon>
        <taxon>Craniata</taxon>
        <taxon>Vertebrata</taxon>
        <taxon>Euteleostomi</taxon>
        <taxon>Amphibia</taxon>
        <taxon>Batrachia</taxon>
        <taxon>Caudata</taxon>
        <taxon>Salamandroidea</taxon>
        <taxon>Salamandridae</taxon>
        <taxon>Pleurodelinae</taxon>
        <taxon>Pleurodeles</taxon>
    </lineage>
</organism>
<dbReference type="CDD" id="cd01647">
    <property type="entry name" value="RT_LTR"/>
    <property type="match status" value="1"/>
</dbReference>
<dbReference type="InterPro" id="IPR053134">
    <property type="entry name" value="RNA-dir_DNA_polymerase"/>
</dbReference>
<gene>
    <name evidence="1" type="ORF">NDU88_005746</name>
</gene>
<evidence type="ECO:0000313" key="2">
    <source>
        <dbReference type="Proteomes" id="UP001066276"/>
    </source>
</evidence>
<dbReference type="PANTHER" id="PTHR24559:SF454">
    <property type="entry name" value="RIBONUCLEASE H"/>
    <property type="match status" value="1"/>
</dbReference>